<evidence type="ECO:0000313" key="2">
    <source>
        <dbReference type="Proteomes" id="UP000251993"/>
    </source>
</evidence>
<accession>A0A344TKC0</accession>
<dbReference type="EMBL" id="CP030850">
    <property type="protein sequence ID" value="AXE19091.1"/>
    <property type="molecule type" value="Genomic_DNA"/>
</dbReference>
<keyword evidence="2" id="KW-1185">Reference proteome</keyword>
<reference evidence="1 2" key="1">
    <citation type="submission" date="2018-07" db="EMBL/GenBank/DDBJ databases">
        <title>Genome sequencing of Runella.</title>
        <authorList>
            <person name="Baek M.-G."/>
            <person name="Yi H."/>
        </authorList>
    </citation>
    <scope>NUCLEOTIDE SEQUENCE [LARGE SCALE GENOMIC DNA]</scope>
    <source>
        <strain evidence="1 2">HYN0085</strain>
    </source>
</reference>
<organism evidence="1 2">
    <name type="scientific">Runella rosea</name>
    <dbReference type="NCBI Taxonomy" id="2259595"/>
    <lineage>
        <taxon>Bacteria</taxon>
        <taxon>Pseudomonadati</taxon>
        <taxon>Bacteroidota</taxon>
        <taxon>Cytophagia</taxon>
        <taxon>Cytophagales</taxon>
        <taxon>Spirosomataceae</taxon>
        <taxon>Runella</taxon>
    </lineage>
</organism>
<name>A0A344TKC0_9BACT</name>
<protein>
    <submittedName>
        <fullName evidence="1">Uncharacterized protein</fullName>
    </submittedName>
</protein>
<proteinExistence type="predicted"/>
<dbReference type="AlphaFoldDB" id="A0A344TKC0"/>
<dbReference type="KEGG" id="run:DR864_15695"/>
<gene>
    <name evidence="1" type="ORF">DR864_15695</name>
</gene>
<evidence type="ECO:0000313" key="1">
    <source>
        <dbReference type="EMBL" id="AXE19091.1"/>
    </source>
</evidence>
<dbReference type="Proteomes" id="UP000251993">
    <property type="component" value="Chromosome"/>
</dbReference>
<dbReference type="OrthoDB" id="961122at2"/>
<sequence>MESVKESIKMQFRKLWSLYLCRRHLCKQLEKEVLSDDKQAFVRHFYNETDLFLKEVSRFDWVRGHMCLPIVKDCKSLHDTDRQLLKTYTGLQADASWELEYPELARFLLRNLGRVRASLRLLRYLNPSAL</sequence>